<dbReference type="SUPFAM" id="SSF50965">
    <property type="entry name" value="Galactose oxidase, central domain"/>
    <property type="match status" value="1"/>
</dbReference>
<dbReference type="InterPro" id="IPR017451">
    <property type="entry name" value="F-box-assoc_interact_dom"/>
</dbReference>
<dbReference type="Pfam" id="PF00646">
    <property type="entry name" value="F-box"/>
    <property type="match status" value="1"/>
</dbReference>
<evidence type="ECO:0000313" key="3">
    <source>
        <dbReference type="Proteomes" id="UP001054889"/>
    </source>
</evidence>
<evidence type="ECO:0000259" key="1">
    <source>
        <dbReference type="SMART" id="SM00256"/>
    </source>
</evidence>
<protein>
    <recommendedName>
        <fullName evidence="1">F-box domain-containing protein</fullName>
    </recommendedName>
</protein>
<dbReference type="PANTHER" id="PTHR35546">
    <property type="entry name" value="F-BOX PROTEIN INTERACTION DOMAIN PROTEIN-RELATED"/>
    <property type="match status" value="1"/>
</dbReference>
<comment type="caution">
    <text evidence="2">The sequence shown here is derived from an EMBL/GenBank/DDBJ whole genome shotgun (WGS) entry which is preliminary data.</text>
</comment>
<gene>
    <name evidence="2" type="primary">gb09132</name>
    <name evidence="2" type="ORF">PR202_gb09132</name>
</gene>
<accession>A0AAV5EH13</accession>
<dbReference type="EMBL" id="BQKI01000075">
    <property type="protein sequence ID" value="GJN21638.1"/>
    <property type="molecule type" value="Genomic_DNA"/>
</dbReference>
<keyword evidence="3" id="KW-1185">Reference proteome</keyword>
<dbReference type="SMART" id="SM00256">
    <property type="entry name" value="FBOX"/>
    <property type="match status" value="1"/>
</dbReference>
<dbReference type="AlphaFoldDB" id="A0AAV5EH13"/>
<dbReference type="PANTHER" id="PTHR35546:SF130">
    <property type="entry name" value="EXPRESSED PROTEIN"/>
    <property type="match status" value="1"/>
</dbReference>
<reference evidence="2" key="2">
    <citation type="submission" date="2021-12" db="EMBL/GenBank/DDBJ databases">
        <title>Resequencing data analysis of finger millet.</title>
        <authorList>
            <person name="Hatakeyama M."/>
            <person name="Aluri S."/>
            <person name="Balachadran M.T."/>
            <person name="Sivarajan S.R."/>
            <person name="Poveda L."/>
            <person name="Shimizu-Inatsugi R."/>
            <person name="Schlapbach R."/>
            <person name="Sreeman S.M."/>
            <person name="Shimizu K.K."/>
        </authorList>
    </citation>
    <scope>NUCLEOTIDE SEQUENCE</scope>
</reference>
<sequence>MFSDDIIVNILSWLPLKEAARMRTVCKRWHALTSEHHFLRTSFSRNTGSCIAGFFLSNILHRKFRYVPLLQSVGDSDHVITPDLSFIPSTPAVDKGQIYVSGSCSGLLICCRPIIPLGNKSKWFVCNPLTRKFVEIEVPDGITHYLFLAYDPTKSRHYKVVAFGDYDIHMYSSQTRSWRVAIHLDDRSNYPFRGLRCYHSVFWNGSLVWVVRDHLVRFLVDDEQVVQVPMPRTPAGWFCSYIGESGGHLQMIGFTEEERLTGLLDVLEMQDGSSEWSVLYRVDLRRVVEQYPGIRKTRREFPYIGLRFSRGMGRKIEYLDLWPMYVVRGTEDVLMLFSVPGKIMCYSTESRNFSTIHGREPVAPGTDTYYEFSWYDFSPYNPSLFAP</sequence>
<dbReference type="Proteomes" id="UP001054889">
    <property type="component" value="Unassembled WGS sequence"/>
</dbReference>
<dbReference type="NCBIfam" id="TIGR01640">
    <property type="entry name" value="F_box_assoc_1"/>
    <property type="match status" value="1"/>
</dbReference>
<reference evidence="2" key="1">
    <citation type="journal article" date="2018" name="DNA Res.">
        <title>Multiple hybrid de novo genome assembly of finger millet, an orphan allotetraploid crop.</title>
        <authorList>
            <person name="Hatakeyama M."/>
            <person name="Aluri S."/>
            <person name="Balachadran M.T."/>
            <person name="Sivarajan S.R."/>
            <person name="Patrignani A."/>
            <person name="Gruter S."/>
            <person name="Poveda L."/>
            <person name="Shimizu-Inatsugi R."/>
            <person name="Baeten J."/>
            <person name="Francoijs K.J."/>
            <person name="Nataraja K.N."/>
            <person name="Reddy Y.A.N."/>
            <person name="Phadnis S."/>
            <person name="Ravikumar R.L."/>
            <person name="Schlapbach R."/>
            <person name="Sreeman S.M."/>
            <person name="Shimizu K.K."/>
        </authorList>
    </citation>
    <scope>NUCLEOTIDE SEQUENCE</scope>
</reference>
<dbReference type="Gene3D" id="1.20.1280.50">
    <property type="match status" value="1"/>
</dbReference>
<organism evidence="2 3">
    <name type="scientific">Eleusine coracana subsp. coracana</name>
    <dbReference type="NCBI Taxonomy" id="191504"/>
    <lineage>
        <taxon>Eukaryota</taxon>
        <taxon>Viridiplantae</taxon>
        <taxon>Streptophyta</taxon>
        <taxon>Embryophyta</taxon>
        <taxon>Tracheophyta</taxon>
        <taxon>Spermatophyta</taxon>
        <taxon>Magnoliopsida</taxon>
        <taxon>Liliopsida</taxon>
        <taxon>Poales</taxon>
        <taxon>Poaceae</taxon>
        <taxon>PACMAD clade</taxon>
        <taxon>Chloridoideae</taxon>
        <taxon>Cynodonteae</taxon>
        <taxon>Eleusininae</taxon>
        <taxon>Eleusine</taxon>
    </lineage>
</organism>
<dbReference type="InterPro" id="IPR001810">
    <property type="entry name" value="F-box_dom"/>
</dbReference>
<dbReference type="InterPro" id="IPR011043">
    <property type="entry name" value="Gal_Oxase/kelch_b-propeller"/>
</dbReference>
<dbReference type="CDD" id="cd22157">
    <property type="entry name" value="F-box_AtFBW1-like"/>
    <property type="match status" value="1"/>
</dbReference>
<dbReference type="SUPFAM" id="SSF81383">
    <property type="entry name" value="F-box domain"/>
    <property type="match status" value="1"/>
</dbReference>
<name>A0AAV5EH13_ELECO</name>
<dbReference type="InterPro" id="IPR036047">
    <property type="entry name" value="F-box-like_dom_sf"/>
</dbReference>
<dbReference type="InterPro" id="IPR055290">
    <property type="entry name" value="At3g26010-like"/>
</dbReference>
<proteinExistence type="predicted"/>
<feature type="domain" description="F-box" evidence="1">
    <location>
        <begin position="2"/>
        <end position="42"/>
    </location>
</feature>
<evidence type="ECO:0000313" key="2">
    <source>
        <dbReference type="EMBL" id="GJN21638.1"/>
    </source>
</evidence>